<sequence length="273" mass="30786">MTSEGVMNLRNLVERYPPITPEALNPTQKEVHEYLAHEIGQYFQGAFTIQDSKTEALVGPFTHFLYLPRPVASGYFVNGSSLAGIPDFPLKCREIAILAIGEHFAAAYELYSHARVATKIGVSEVQIEDVLDGRPPSKGTEQELVSWETARALVKNKGPLSRELWIRIEKAFGKAGAGALIHYAGFYAYTCVLLNGAAVPVPEGESVWPIHEKAKFSEDRKVGREGVKKRRREEVQKEENAKEHQKNHREATELYKEDINLRLRKRKKETDTN</sequence>
<dbReference type="Gene3D" id="1.20.1290.10">
    <property type="entry name" value="AhpD-like"/>
    <property type="match status" value="1"/>
</dbReference>
<gene>
    <name evidence="2" type="ORF">TWF694_010625</name>
</gene>
<dbReference type="InterPro" id="IPR029032">
    <property type="entry name" value="AhpD-like"/>
</dbReference>
<dbReference type="EMBL" id="JAVHJO010000007">
    <property type="protein sequence ID" value="KAK6539085.1"/>
    <property type="molecule type" value="Genomic_DNA"/>
</dbReference>
<evidence type="ECO:0000256" key="1">
    <source>
        <dbReference type="SAM" id="MobiDB-lite"/>
    </source>
</evidence>
<reference evidence="2 3" key="1">
    <citation type="submission" date="2019-10" db="EMBL/GenBank/DDBJ databases">
        <authorList>
            <person name="Palmer J.M."/>
        </authorList>
    </citation>
    <scope>NUCLEOTIDE SEQUENCE [LARGE SCALE GENOMIC DNA]</scope>
    <source>
        <strain evidence="2 3">TWF694</strain>
    </source>
</reference>
<evidence type="ECO:0000313" key="3">
    <source>
        <dbReference type="Proteomes" id="UP001365542"/>
    </source>
</evidence>
<keyword evidence="3" id="KW-1185">Reference proteome</keyword>
<evidence type="ECO:0000313" key="2">
    <source>
        <dbReference type="EMBL" id="KAK6539085.1"/>
    </source>
</evidence>
<organism evidence="2 3">
    <name type="scientific">Orbilia ellipsospora</name>
    <dbReference type="NCBI Taxonomy" id="2528407"/>
    <lineage>
        <taxon>Eukaryota</taxon>
        <taxon>Fungi</taxon>
        <taxon>Dikarya</taxon>
        <taxon>Ascomycota</taxon>
        <taxon>Pezizomycotina</taxon>
        <taxon>Orbiliomycetes</taxon>
        <taxon>Orbiliales</taxon>
        <taxon>Orbiliaceae</taxon>
        <taxon>Orbilia</taxon>
    </lineage>
</organism>
<dbReference type="Proteomes" id="UP001365542">
    <property type="component" value="Unassembled WGS sequence"/>
</dbReference>
<dbReference type="PANTHER" id="PTHR34846">
    <property type="entry name" value="4-CARBOXYMUCONOLACTONE DECARBOXYLASE FAMILY PROTEIN (AFU_ORTHOLOGUE AFUA_6G11590)"/>
    <property type="match status" value="1"/>
</dbReference>
<feature type="region of interest" description="Disordered" evidence="1">
    <location>
        <begin position="219"/>
        <end position="251"/>
    </location>
</feature>
<comment type="caution">
    <text evidence="2">The sequence shown here is derived from an EMBL/GenBank/DDBJ whole genome shotgun (WGS) entry which is preliminary data.</text>
</comment>
<protein>
    <recommendedName>
        <fullName evidence="4">Carboxymuconolactone decarboxylase-like domain-containing protein</fullName>
    </recommendedName>
</protein>
<proteinExistence type="predicted"/>
<dbReference type="PANTHER" id="PTHR34846:SF11">
    <property type="entry name" value="4-CARBOXYMUCONOLACTONE DECARBOXYLASE FAMILY PROTEIN (AFU_ORTHOLOGUE AFUA_6G11590)"/>
    <property type="match status" value="1"/>
</dbReference>
<accession>A0AAV9XBK7</accession>
<name>A0AAV9XBK7_9PEZI</name>
<evidence type="ECO:0008006" key="4">
    <source>
        <dbReference type="Google" id="ProtNLM"/>
    </source>
</evidence>
<dbReference type="AlphaFoldDB" id="A0AAV9XBK7"/>
<dbReference type="SUPFAM" id="SSF69118">
    <property type="entry name" value="AhpD-like"/>
    <property type="match status" value="1"/>
</dbReference>